<accession>A0A7W7AZN1</accession>
<dbReference type="AlphaFoldDB" id="A0A7W7AZN1"/>
<evidence type="ECO:0000313" key="1">
    <source>
        <dbReference type="EMBL" id="MBB4631329.1"/>
    </source>
</evidence>
<evidence type="ECO:0008006" key="3">
    <source>
        <dbReference type="Google" id="ProtNLM"/>
    </source>
</evidence>
<dbReference type="Proteomes" id="UP000566324">
    <property type="component" value="Unassembled WGS sequence"/>
</dbReference>
<comment type="caution">
    <text evidence="1">The sequence shown here is derived from an EMBL/GenBank/DDBJ whole genome shotgun (WGS) entry which is preliminary data.</text>
</comment>
<keyword evidence="2" id="KW-1185">Reference proteome</keyword>
<sequence length="113" mass="12506">MIDPKDLRELLIAHARARESVTYAEALGAFGYRFSRPKMRALCVILGDVDAHARGLGEPDMAVLVVRQSDGLPGQGWWVAGGAEGYKGPWEGPDARRHVAKLQTRVFDYWAGR</sequence>
<dbReference type="EMBL" id="JACHNZ010000008">
    <property type="protein sequence ID" value="MBB4631329.1"/>
    <property type="molecule type" value="Genomic_DNA"/>
</dbReference>
<name>A0A7W7AZN1_9SPHN</name>
<gene>
    <name evidence="1" type="ORF">GGQ98_000937</name>
</gene>
<organism evidence="1 2">
    <name type="scientific">Sphingosinicella soli</name>
    <dbReference type="NCBI Taxonomy" id="333708"/>
    <lineage>
        <taxon>Bacteria</taxon>
        <taxon>Pseudomonadati</taxon>
        <taxon>Pseudomonadota</taxon>
        <taxon>Alphaproteobacteria</taxon>
        <taxon>Sphingomonadales</taxon>
        <taxon>Sphingosinicellaceae</taxon>
        <taxon>Sphingosinicella</taxon>
    </lineage>
</organism>
<evidence type="ECO:0000313" key="2">
    <source>
        <dbReference type="Proteomes" id="UP000566324"/>
    </source>
</evidence>
<reference evidence="1 2" key="1">
    <citation type="submission" date="2020-08" db="EMBL/GenBank/DDBJ databases">
        <title>Genomic Encyclopedia of Type Strains, Phase IV (KMG-IV): sequencing the most valuable type-strain genomes for metagenomic binning, comparative biology and taxonomic classification.</title>
        <authorList>
            <person name="Goeker M."/>
        </authorList>
    </citation>
    <scope>NUCLEOTIDE SEQUENCE [LARGE SCALE GENOMIC DNA]</scope>
    <source>
        <strain evidence="1 2">DSM 17328</strain>
    </source>
</reference>
<protein>
    <recommendedName>
        <fullName evidence="3">Ribose-phosphate pyrophosphokinase</fullName>
    </recommendedName>
</protein>
<dbReference type="RefSeq" id="WP_184065827.1">
    <property type="nucleotide sequence ID" value="NZ_JACHNZ010000008.1"/>
</dbReference>
<proteinExistence type="predicted"/>